<dbReference type="GO" id="GO:0050567">
    <property type="term" value="F:glutaminyl-tRNA synthase (glutamine-hydrolyzing) activity"/>
    <property type="evidence" value="ECO:0007669"/>
    <property type="project" value="UniProtKB-EC"/>
</dbReference>
<feature type="compositionally biased region" description="Pro residues" evidence="1">
    <location>
        <begin position="103"/>
        <end position="116"/>
    </location>
</feature>
<keyword evidence="2" id="KW-0808">Transferase</keyword>
<proteinExistence type="predicted"/>
<feature type="region of interest" description="Disordered" evidence="1">
    <location>
        <begin position="1"/>
        <end position="185"/>
    </location>
</feature>
<feature type="compositionally biased region" description="Basic residues" evidence="1">
    <location>
        <begin position="140"/>
        <end position="161"/>
    </location>
</feature>
<name>A0A6J4IDP6_9PSEU</name>
<reference evidence="2" key="1">
    <citation type="submission" date="2020-02" db="EMBL/GenBank/DDBJ databases">
        <authorList>
            <person name="Meier V. D."/>
        </authorList>
    </citation>
    <scope>NUCLEOTIDE SEQUENCE</scope>
    <source>
        <strain evidence="2">AVDCRST_MAG54</strain>
    </source>
</reference>
<accession>A0A6J4IDP6</accession>
<dbReference type="EMBL" id="CADCTH010000243">
    <property type="protein sequence ID" value="CAA9247406.1"/>
    <property type="molecule type" value="Genomic_DNA"/>
</dbReference>
<sequence length="185" mass="20074">WPSSLRGVSPTPGTPRRAPMPGAGSRRSTRRSGPGSRSCPTNPRRPAAVRWPGCRWASRTSSTSRASPPCAAPGRAPAPHRRRRTPRSWGCCARRARWCSARPSPPSSPTSTPAPPATRTTSSGRRAARPAARRPPSPRARCRWRSGRRPPARWCARRRTAASRGSPWPGAPCPWTGSRRSRPGS</sequence>
<protein>
    <submittedName>
        <fullName evidence="2">Aspartyl-tRNA(Asn) amidotransferase subunit A @ Glutamyl-tRNA(Gln) amidotransferase subunit A</fullName>
        <ecNumber evidence="2">6.3.5.6</ecNumber>
        <ecNumber evidence="2">6.3.5.7</ecNumber>
    </submittedName>
</protein>
<evidence type="ECO:0000256" key="1">
    <source>
        <dbReference type="SAM" id="MobiDB-lite"/>
    </source>
</evidence>
<keyword evidence="2" id="KW-0436">Ligase</keyword>
<feature type="non-terminal residue" evidence="2">
    <location>
        <position position="185"/>
    </location>
</feature>
<dbReference type="EC" id="6.3.5.6" evidence="2"/>
<dbReference type="GO" id="GO:0016740">
    <property type="term" value="F:transferase activity"/>
    <property type="evidence" value="ECO:0007669"/>
    <property type="project" value="UniProtKB-KW"/>
</dbReference>
<feature type="compositionally biased region" description="Low complexity" evidence="1">
    <location>
        <begin position="57"/>
        <end position="77"/>
    </location>
</feature>
<dbReference type="EC" id="6.3.5.7" evidence="2"/>
<organism evidence="2">
    <name type="scientific">uncultured Actinomycetospora sp</name>
    <dbReference type="NCBI Taxonomy" id="1135996"/>
    <lineage>
        <taxon>Bacteria</taxon>
        <taxon>Bacillati</taxon>
        <taxon>Actinomycetota</taxon>
        <taxon>Actinomycetes</taxon>
        <taxon>Pseudonocardiales</taxon>
        <taxon>Pseudonocardiaceae</taxon>
        <taxon>Actinomycetospora</taxon>
        <taxon>environmental samples</taxon>
    </lineage>
</organism>
<gene>
    <name evidence="2" type="ORF">AVDCRST_MAG54-1818</name>
</gene>
<feature type="non-terminal residue" evidence="2">
    <location>
        <position position="1"/>
    </location>
</feature>
<evidence type="ECO:0000313" key="2">
    <source>
        <dbReference type="EMBL" id="CAA9247406.1"/>
    </source>
</evidence>
<feature type="compositionally biased region" description="Low complexity" evidence="1">
    <location>
        <begin position="22"/>
        <end position="38"/>
    </location>
</feature>
<dbReference type="GO" id="GO:0050566">
    <property type="term" value="F:asparaginyl-tRNA synthase (glutamine-hydrolyzing) activity"/>
    <property type="evidence" value="ECO:0007669"/>
    <property type="project" value="UniProtKB-EC"/>
</dbReference>
<dbReference type="AlphaFoldDB" id="A0A6J4IDP6"/>